<evidence type="ECO:0000259" key="5">
    <source>
        <dbReference type="PROSITE" id="PS50089"/>
    </source>
</evidence>
<dbReference type="Pfam" id="PF13920">
    <property type="entry name" value="zf-C3HC4_3"/>
    <property type="match status" value="1"/>
</dbReference>
<proteinExistence type="predicted"/>
<dbReference type="Gene3D" id="3.30.40.10">
    <property type="entry name" value="Zinc/RING finger domain, C3HC4 (zinc finger)"/>
    <property type="match status" value="1"/>
</dbReference>
<organism evidence="6">
    <name type="scientific">Arion vulgaris</name>
    <dbReference type="NCBI Taxonomy" id="1028688"/>
    <lineage>
        <taxon>Eukaryota</taxon>
        <taxon>Metazoa</taxon>
        <taxon>Spiralia</taxon>
        <taxon>Lophotrochozoa</taxon>
        <taxon>Mollusca</taxon>
        <taxon>Gastropoda</taxon>
        <taxon>Heterobranchia</taxon>
        <taxon>Euthyneura</taxon>
        <taxon>Panpulmonata</taxon>
        <taxon>Eupulmonata</taxon>
        <taxon>Stylommatophora</taxon>
        <taxon>Helicina</taxon>
        <taxon>Arionoidea</taxon>
        <taxon>Arionidae</taxon>
        <taxon>Arion</taxon>
    </lineage>
</organism>
<dbReference type="FunFam" id="1.10.1170.10:FF:000002">
    <property type="entry name" value="Baculoviral IAP repeat containing 7"/>
    <property type="match status" value="1"/>
</dbReference>
<dbReference type="AlphaFoldDB" id="A0A0B6ZK45"/>
<name>A0A0B6ZK45_9EUPU</name>
<evidence type="ECO:0000256" key="3">
    <source>
        <dbReference type="ARBA" id="ARBA00022833"/>
    </source>
</evidence>
<dbReference type="GO" id="GO:0004842">
    <property type="term" value="F:ubiquitin-protein transferase activity"/>
    <property type="evidence" value="ECO:0007669"/>
    <property type="project" value="TreeGrafter"/>
</dbReference>
<sequence>MAQHNLHTNVLIQRLFNLKSDMSIKQEVQKINLSETAGYMTLKTTNTKNGKAAKSLTSTSLLSKEQEISNKLLQCLVCLNKPREMIFLPCGHINTCNDCAEAADCCPDCDSRILATVKTYNQ</sequence>
<dbReference type="PANTHER" id="PTHR12183:SF32">
    <property type="entry name" value="MITOCHONDRIAL E3 UBIQUITIN PROTEIN LIGASE 1"/>
    <property type="match status" value="1"/>
</dbReference>
<evidence type="ECO:0000313" key="6">
    <source>
        <dbReference type="EMBL" id="CEK68792.1"/>
    </source>
</evidence>
<dbReference type="GO" id="GO:0016567">
    <property type="term" value="P:protein ubiquitination"/>
    <property type="evidence" value="ECO:0007669"/>
    <property type="project" value="TreeGrafter"/>
</dbReference>
<dbReference type="PANTHER" id="PTHR12183">
    <property type="entry name" value="MITOCHONDRIAL UBIQUITIN LIGASE ACTIVATOR OF NFKB 1"/>
    <property type="match status" value="1"/>
</dbReference>
<evidence type="ECO:0000256" key="1">
    <source>
        <dbReference type="ARBA" id="ARBA00022723"/>
    </source>
</evidence>
<dbReference type="EMBL" id="HACG01021927">
    <property type="protein sequence ID" value="CEK68792.1"/>
    <property type="molecule type" value="Transcribed_RNA"/>
</dbReference>
<keyword evidence="2 4" id="KW-0863">Zinc-finger</keyword>
<keyword evidence="3" id="KW-0862">Zinc</keyword>
<dbReference type="InterPro" id="IPR051652">
    <property type="entry name" value="MDM2_MDM4_MUL1"/>
</dbReference>
<dbReference type="InterPro" id="IPR013083">
    <property type="entry name" value="Znf_RING/FYVE/PHD"/>
</dbReference>
<protein>
    <recommendedName>
        <fullName evidence="5">RING-type domain-containing protein</fullName>
    </recommendedName>
</protein>
<evidence type="ECO:0000256" key="4">
    <source>
        <dbReference type="PROSITE-ProRule" id="PRU00175"/>
    </source>
</evidence>
<evidence type="ECO:0000256" key="2">
    <source>
        <dbReference type="ARBA" id="ARBA00022771"/>
    </source>
</evidence>
<accession>A0A0B6ZK45</accession>
<reference evidence="6" key="1">
    <citation type="submission" date="2014-12" db="EMBL/GenBank/DDBJ databases">
        <title>Insight into the proteome of Arion vulgaris.</title>
        <authorList>
            <person name="Aradska J."/>
            <person name="Bulat T."/>
            <person name="Smidak R."/>
            <person name="Sarate P."/>
            <person name="Gangsoo J."/>
            <person name="Sialana F."/>
            <person name="Bilban M."/>
            <person name="Lubec G."/>
        </authorList>
    </citation>
    <scope>NUCLEOTIDE SEQUENCE</scope>
    <source>
        <tissue evidence="6">Skin</tissue>
    </source>
</reference>
<feature type="domain" description="RING-type" evidence="5">
    <location>
        <begin position="75"/>
        <end position="110"/>
    </location>
</feature>
<dbReference type="InterPro" id="IPR001841">
    <property type="entry name" value="Znf_RING"/>
</dbReference>
<dbReference type="GO" id="GO:0008270">
    <property type="term" value="F:zinc ion binding"/>
    <property type="evidence" value="ECO:0007669"/>
    <property type="project" value="UniProtKB-KW"/>
</dbReference>
<dbReference type="SUPFAM" id="SSF57850">
    <property type="entry name" value="RING/U-box"/>
    <property type="match status" value="1"/>
</dbReference>
<dbReference type="PROSITE" id="PS50089">
    <property type="entry name" value="ZF_RING_2"/>
    <property type="match status" value="1"/>
</dbReference>
<gene>
    <name evidence="6" type="primary">ORF67783</name>
</gene>
<keyword evidence="1" id="KW-0479">Metal-binding</keyword>